<dbReference type="Proteomes" id="UP000821866">
    <property type="component" value="Chromosome 4"/>
</dbReference>
<evidence type="ECO:0000313" key="1">
    <source>
        <dbReference type="EMBL" id="KAH8027537.1"/>
    </source>
</evidence>
<dbReference type="VEuPathDB" id="VectorBase:LOC119168310"/>
<reference evidence="1" key="2">
    <citation type="submission" date="2021-09" db="EMBL/GenBank/DDBJ databases">
        <authorList>
            <person name="Jia N."/>
            <person name="Wang J."/>
            <person name="Shi W."/>
            <person name="Du L."/>
            <person name="Sun Y."/>
            <person name="Zhan W."/>
            <person name="Jiang J."/>
            <person name="Wang Q."/>
            <person name="Zhang B."/>
            <person name="Ji P."/>
            <person name="Sakyi L.B."/>
            <person name="Cui X."/>
            <person name="Yuan T."/>
            <person name="Jiang B."/>
            <person name="Yang W."/>
            <person name="Lam T.T.-Y."/>
            <person name="Chang Q."/>
            <person name="Ding S."/>
            <person name="Wang X."/>
            <person name="Zhu J."/>
            <person name="Ruan X."/>
            <person name="Zhao L."/>
            <person name="Wei J."/>
            <person name="Que T."/>
            <person name="Du C."/>
            <person name="Cheng J."/>
            <person name="Dai P."/>
            <person name="Han X."/>
            <person name="Huang E."/>
            <person name="Gao Y."/>
            <person name="Liu J."/>
            <person name="Shao H."/>
            <person name="Ye R."/>
            <person name="Li L."/>
            <person name="Wei W."/>
            <person name="Wang X."/>
            <person name="Wang C."/>
            <person name="Huo Q."/>
            <person name="Li W."/>
            <person name="Guo W."/>
            <person name="Chen H."/>
            <person name="Chen S."/>
            <person name="Zhou L."/>
            <person name="Zhou L."/>
            <person name="Ni X."/>
            <person name="Tian J."/>
            <person name="Zhou Y."/>
            <person name="Sheng Y."/>
            <person name="Liu T."/>
            <person name="Pan Y."/>
            <person name="Xia L."/>
            <person name="Li J."/>
            <person name="Zhao F."/>
            <person name="Cao W."/>
        </authorList>
    </citation>
    <scope>NUCLEOTIDE SEQUENCE</scope>
    <source>
        <strain evidence="1">Rmic-2018</strain>
        <tissue evidence="1">Larvae</tissue>
    </source>
</reference>
<gene>
    <name evidence="1" type="ORF">HPB51_007087</name>
</gene>
<sequence>MSRDCLNAQQERCSKGCLKRGEEVHTKSACPNPDAGSGRGGDCFEDGGYRTRADEDTLLSTISTNINFEEYSSIPVEVRDVQFRMSFTSFEEMSLWDLPLQYLSREMVAFVMLNLHTLVRDTSLENPSYQPLQIPMVVVLSPTHESFIEIVQDAHMDA</sequence>
<protein>
    <submittedName>
        <fullName evidence="1">Uncharacterized protein</fullName>
    </submittedName>
</protein>
<proteinExistence type="predicted"/>
<organism evidence="1 2">
    <name type="scientific">Rhipicephalus microplus</name>
    <name type="common">Cattle tick</name>
    <name type="synonym">Boophilus microplus</name>
    <dbReference type="NCBI Taxonomy" id="6941"/>
    <lineage>
        <taxon>Eukaryota</taxon>
        <taxon>Metazoa</taxon>
        <taxon>Ecdysozoa</taxon>
        <taxon>Arthropoda</taxon>
        <taxon>Chelicerata</taxon>
        <taxon>Arachnida</taxon>
        <taxon>Acari</taxon>
        <taxon>Parasitiformes</taxon>
        <taxon>Ixodida</taxon>
        <taxon>Ixodoidea</taxon>
        <taxon>Ixodidae</taxon>
        <taxon>Rhipicephalinae</taxon>
        <taxon>Rhipicephalus</taxon>
        <taxon>Boophilus</taxon>
    </lineage>
</organism>
<name>A0A9J6E0A3_RHIMP</name>
<dbReference type="AlphaFoldDB" id="A0A9J6E0A3"/>
<comment type="caution">
    <text evidence="1">The sequence shown here is derived from an EMBL/GenBank/DDBJ whole genome shotgun (WGS) entry which is preliminary data.</text>
</comment>
<dbReference type="EMBL" id="JABSTU010000006">
    <property type="protein sequence ID" value="KAH8027537.1"/>
    <property type="molecule type" value="Genomic_DNA"/>
</dbReference>
<keyword evidence="2" id="KW-1185">Reference proteome</keyword>
<reference evidence="1" key="1">
    <citation type="journal article" date="2020" name="Cell">
        <title>Large-Scale Comparative Analyses of Tick Genomes Elucidate Their Genetic Diversity and Vector Capacities.</title>
        <authorList>
            <consortium name="Tick Genome and Microbiome Consortium (TIGMIC)"/>
            <person name="Jia N."/>
            <person name="Wang J."/>
            <person name="Shi W."/>
            <person name="Du L."/>
            <person name="Sun Y."/>
            <person name="Zhan W."/>
            <person name="Jiang J.F."/>
            <person name="Wang Q."/>
            <person name="Zhang B."/>
            <person name="Ji P."/>
            <person name="Bell-Sakyi L."/>
            <person name="Cui X.M."/>
            <person name="Yuan T.T."/>
            <person name="Jiang B.G."/>
            <person name="Yang W.F."/>
            <person name="Lam T.T."/>
            <person name="Chang Q.C."/>
            <person name="Ding S.J."/>
            <person name="Wang X.J."/>
            <person name="Zhu J.G."/>
            <person name="Ruan X.D."/>
            <person name="Zhao L."/>
            <person name="Wei J.T."/>
            <person name="Ye R.Z."/>
            <person name="Que T.C."/>
            <person name="Du C.H."/>
            <person name="Zhou Y.H."/>
            <person name="Cheng J.X."/>
            <person name="Dai P.F."/>
            <person name="Guo W.B."/>
            <person name="Han X.H."/>
            <person name="Huang E.J."/>
            <person name="Li L.F."/>
            <person name="Wei W."/>
            <person name="Gao Y.C."/>
            <person name="Liu J.Z."/>
            <person name="Shao H.Z."/>
            <person name="Wang X."/>
            <person name="Wang C.C."/>
            <person name="Yang T.C."/>
            <person name="Huo Q.B."/>
            <person name="Li W."/>
            <person name="Chen H.Y."/>
            <person name="Chen S.E."/>
            <person name="Zhou L.G."/>
            <person name="Ni X.B."/>
            <person name="Tian J.H."/>
            <person name="Sheng Y."/>
            <person name="Liu T."/>
            <person name="Pan Y.S."/>
            <person name="Xia L.Y."/>
            <person name="Li J."/>
            <person name="Zhao F."/>
            <person name="Cao W.C."/>
        </authorList>
    </citation>
    <scope>NUCLEOTIDE SEQUENCE</scope>
    <source>
        <strain evidence="1">Rmic-2018</strain>
    </source>
</reference>
<accession>A0A9J6E0A3</accession>
<evidence type="ECO:0000313" key="2">
    <source>
        <dbReference type="Proteomes" id="UP000821866"/>
    </source>
</evidence>